<evidence type="ECO:0000256" key="1">
    <source>
        <dbReference type="ARBA" id="ARBA00001974"/>
    </source>
</evidence>
<dbReference type="InterPro" id="IPR023753">
    <property type="entry name" value="FAD/NAD-binding_dom"/>
</dbReference>
<evidence type="ECO:0000313" key="8">
    <source>
        <dbReference type="EMBL" id="EKX65335.1"/>
    </source>
</evidence>
<dbReference type="OrthoDB" id="9784880at2"/>
<feature type="region of interest" description="Disordered" evidence="6">
    <location>
        <begin position="382"/>
        <end position="428"/>
    </location>
</feature>
<dbReference type="SUPFAM" id="SSF51905">
    <property type="entry name" value="FAD/NAD(P)-binding domain"/>
    <property type="match status" value="1"/>
</dbReference>
<comment type="similarity">
    <text evidence="2">Belongs to the NADH dehydrogenase family.</text>
</comment>
<dbReference type="PANTHER" id="PTHR42913">
    <property type="entry name" value="APOPTOSIS-INDUCING FACTOR 1"/>
    <property type="match status" value="1"/>
</dbReference>
<dbReference type="RefSeq" id="WP_009315424.1">
    <property type="nucleotide sequence ID" value="NZ_AEJC01000297.1"/>
</dbReference>
<evidence type="ECO:0000259" key="7">
    <source>
        <dbReference type="Pfam" id="PF07992"/>
    </source>
</evidence>
<evidence type="ECO:0000256" key="2">
    <source>
        <dbReference type="ARBA" id="ARBA00005272"/>
    </source>
</evidence>
<evidence type="ECO:0000256" key="6">
    <source>
        <dbReference type="SAM" id="MobiDB-lite"/>
    </source>
</evidence>
<dbReference type="InterPro" id="IPR051169">
    <property type="entry name" value="NADH-Q_oxidoreductase"/>
</dbReference>
<evidence type="ECO:0000256" key="5">
    <source>
        <dbReference type="ARBA" id="ARBA00023002"/>
    </source>
</evidence>
<keyword evidence="9" id="KW-1185">Reference proteome</keyword>
<organism evidence="8 9">
    <name type="scientific">Streptomyces ipomoeae 91-03</name>
    <dbReference type="NCBI Taxonomy" id="698759"/>
    <lineage>
        <taxon>Bacteria</taxon>
        <taxon>Bacillati</taxon>
        <taxon>Actinomycetota</taxon>
        <taxon>Actinomycetes</taxon>
        <taxon>Kitasatosporales</taxon>
        <taxon>Streptomycetaceae</taxon>
        <taxon>Streptomyces</taxon>
    </lineage>
</organism>
<reference evidence="8 9" key="1">
    <citation type="submission" date="2012-11" db="EMBL/GenBank/DDBJ databases">
        <authorList>
            <person name="Huguet-Tapia J.C."/>
            <person name="Durkin A.S."/>
            <person name="Pettis G.S."/>
            <person name="Badger J.H."/>
        </authorList>
    </citation>
    <scope>NUCLEOTIDE SEQUENCE [LARGE SCALE GENOMIC DNA]</scope>
    <source>
        <strain evidence="8 9">91-03</strain>
    </source>
</reference>
<feature type="compositionally biased region" description="Low complexity" evidence="6">
    <location>
        <begin position="393"/>
        <end position="428"/>
    </location>
</feature>
<dbReference type="GO" id="GO:0019646">
    <property type="term" value="P:aerobic electron transport chain"/>
    <property type="evidence" value="ECO:0007669"/>
    <property type="project" value="TreeGrafter"/>
</dbReference>
<keyword evidence="4" id="KW-0274">FAD</keyword>
<feature type="domain" description="FAD/NAD(P)-binding" evidence="7">
    <location>
        <begin position="6"/>
        <end position="283"/>
    </location>
</feature>
<accession>L1KXY6</accession>
<protein>
    <submittedName>
        <fullName evidence="8">Pyridine nucleotide-disulfide oxidoreductase</fullName>
    </submittedName>
</protein>
<dbReference type="Proteomes" id="UP000010411">
    <property type="component" value="Unassembled WGS sequence"/>
</dbReference>
<comment type="cofactor">
    <cofactor evidence="1">
        <name>FAD</name>
        <dbReference type="ChEBI" id="CHEBI:57692"/>
    </cofactor>
</comment>
<dbReference type="PRINTS" id="PR00368">
    <property type="entry name" value="FADPNR"/>
</dbReference>
<evidence type="ECO:0000256" key="3">
    <source>
        <dbReference type="ARBA" id="ARBA00022630"/>
    </source>
</evidence>
<dbReference type="EMBL" id="AEJC01000297">
    <property type="protein sequence ID" value="EKX65335.1"/>
    <property type="molecule type" value="Genomic_DNA"/>
</dbReference>
<sequence>MSGNTEVLVIGGGYAGVMAANRLTQRDDVTVTLINPRSTFVERIRLHQLVGGSHAAVVDYREVLGEGVRLVVDSVTRIDAAGRSVALAGGGTVGYDYLVYAVGSGSADPRVPGAAEFAYPIATLEEAQRLRPVVDAAPASAAVTVVGAGPTGIETAAELAEAGRAVTLVCGGALGPYLHPRGRRSVAGRLAELGVTVLDGPGTGVTAVTGDAVRLADGRTLPSAVTIWTAGFGVPDLAARSGLSTDALGRLLTDETLTSVDDERIVAAGDSAAPSDLPLRMSCQAAMPLGARAADTVLSRIAGEQPSPLNQTFAGQCISLGRRAGIFQFAHRYDVAVWFHIDGRPGARLKEFVCKGIVKHLSDEAHKPGAYRLHRVSGGAKRRQLLQAKHGGASAVATPAATAATAPPAPPATAAATAETAATAERAA</sequence>
<proteinExistence type="inferred from homology"/>
<keyword evidence="3" id="KW-0285">Flavoprotein</keyword>
<name>L1KXY6_9ACTN</name>
<dbReference type="Pfam" id="PF07992">
    <property type="entry name" value="Pyr_redox_2"/>
    <property type="match status" value="1"/>
</dbReference>
<dbReference type="GO" id="GO:0003955">
    <property type="term" value="F:NAD(P)H dehydrogenase (quinone) activity"/>
    <property type="evidence" value="ECO:0007669"/>
    <property type="project" value="TreeGrafter"/>
</dbReference>
<evidence type="ECO:0000313" key="9">
    <source>
        <dbReference type="Proteomes" id="UP000010411"/>
    </source>
</evidence>
<dbReference type="PATRIC" id="fig|698759.3.peg.4057"/>
<dbReference type="AlphaFoldDB" id="L1KXY6"/>
<evidence type="ECO:0000256" key="4">
    <source>
        <dbReference type="ARBA" id="ARBA00022827"/>
    </source>
</evidence>
<dbReference type="PANTHER" id="PTHR42913:SF3">
    <property type="entry name" value="64 KDA MITOCHONDRIAL NADH DEHYDROGENASE (EUROFUNG)"/>
    <property type="match status" value="1"/>
</dbReference>
<keyword evidence="5" id="KW-0560">Oxidoreductase</keyword>
<dbReference type="Gene3D" id="3.50.50.100">
    <property type="match status" value="1"/>
</dbReference>
<dbReference type="InterPro" id="IPR036188">
    <property type="entry name" value="FAD/NAD-bd_sf"/>
</dbReference>
<comment type="caution">
    <text evidence="8">The sequence shown here is derived from an EMBL/GenBank/DDBJ whole genome shotgun (WGS) entry which is preliminary data.</text>
</comment>
<gene>
    <name evidence="8" type="ORF">STRIP9103_04349</name>
</gene>